<feature type="active site" description="Proton acceptor" evidence="6">
    <location>
        <position position="134"/>
    </location>
</feature>
<evidence type="ECO:0000256" key="8">
    <source>
        <dbReference type="PIRSR" id="PIRSR630616-3"/>
    </source>
</evidence>
<evidence type="ECO:0000256" key="5">
    <source>
        <dbReference type="ARBA" id="ARBA00022840"/>
    </source>
</evidence>
<dbReference type="SMART" id="SM00220">
    <property type="entry name" value="S_TKc"/>
    <property type="match status" value="1"/>
</dbReference>
<evidence type="ECO:0000259" key="10">
    <source>
        <dbReference type="PROSITE" id="PS50011"/>
    </source>
</evidence>
<dbReference type="GO" id="GO:0005524">
    <property type="term" value="F:ATP binding"/>
    <property type="evidence" value="ECO:0007669"/>
    <property type="project" value="UniProtKB-UniRule"/>
</dbReference>
<keyword evidence="2" id="KW-0808">Transferase</keyword>
<evidence type="ECO:0000313" key="11">
    <source>
        <dbReference type="EMBL" id="CAD8919825.1"/>
    </source>
</evidence>
<feature type="binding site" evidence="7 9">
    <location>
        <position position="48"/>
    </location>
    <ligand>
        <name>ATP</name>
        <dbReference type="ChEBI" id="CHEBI:30616"/>
    </ligand>
</feature>
<keyword evidence="3 7" id="KW-0547">Nucleotide-binding</keyword>
<evidence type="ECO:0000256" key="1">
    <source>
        <dbReference type="ARBA" id="ARBA00022527"/>
    </source>
</evidence>
<feature type="domain" description="Protein kinase" evidence="10">
    <location>
        <begin position="20"/>
        <end position="322"/>
    </location>
</feature>
<evidence type="ECO:0000256" key="4">
    <source>
        <dbReference type="ARBA" id="ARBA00022777"/>
    </source>
</evidence>
<keyword evidence="4" id="KW-0418">Kinase</keyword>
<dbReference type="InterPro" id="IPR011009">
    <property type="entry name" value="Kinase-like_dom_sf"/>
</dbReference>
<dbReference type="PANTHER" id="PTHR24350">
    <property type="entry name" value="SERINE/THREONINE-PROTEIN KINASE IAL-RELATED"/>
    <property type="match status" value="1"/>
</dbReference>
<evidence type="ECO:0000256" key="7">
    <source>
        <dbReference type="PIRSR" id="PIRSR630616-2"/>
    </source>
</evidence>
<keyword evidence="1" id="KW-0723">Serine/threonine-protein kinase</keyword>
<dbReference type="AlphaFoldDB" id="A0A7S1CKG1"/>
<evidence type="ECO:0000256" key="9">
    <source>
        <dbReference type="PROSITE-ProRule" id="PRU10141"/>
    </source>
</evidence>
<protein>
    <recommendedName>
        <fullName evidence="10">Protein kinase domain-containing protein</fullName>
    </recommendedName>
</protein>
<reference evidence="11" key="1">
    <citation type="submission" date="2021-01" db="EMBL/GenBank/DDBJ databases">
        <authorList>
            <person name="Corre E."/>
            <person name="Pelletier E."/>
            <person name="Niang G."/>
            <person name="Scheremetjew M."/>
            <person name="Finn R."/>
            <person name="Kale V."/>
            <person name="Holt S."/>
            <person name="Cochrane G."/>
            <person name="Meng A."/>
            <person name="Brown T."/>
            <person name="Cohen L."/>
        </authorList>
    </citation>
    <scope>NUCLEOTIDE SEQUENCE</scope>
    <source>
        <strain evidence="11">Ms1</strain>
    </source>
</reference>
<dbReference type="InterPro" id="IPR030616">
    <property type="entry name" value="Aur-like"/>
</dbReference>
<gene>
    <name evidence="11" type="ORF">BSP0115_LOCUS13087</name>
</gene>
<dbReference type="GO" id="GO:0004674">
    <property type="term" value="F:protein serine/threonine kinase activity"/>
    <property type="evidence" value="ECO:0007669"/>
    <property type="project" value="UniProtKB-KW"/>
</dbReference>
<keyword evidence="5 7" id="KW-0067">ATP-binding</keyword>
<feature type="binding site" evidence="7">
    <location>
        <begin position="138"/>
        <end position="139"/>
    </location>
    <ligand>
        <name>ATP</name>
        <dbReference type="ChEBI" id="CHEBI:30616"/>
    </ligand>
</feature>
<dbReference type="Pfam" id="PF00069">
    <property type="entry name" value="Pkinase"/>
    <property type="match status" value="2"/>
</dbReference>
<dbReference type="SUPFAM" id="SSF56112">
    <property type="entry name" value="Protein kinase-like (PK-like)"/>
    <property type="match status" value="1"/>
</dbReference>
<feature type="cross-link" description="Glycyl lysine isopeptide (Lys-Gly) (interchain with G-Cter in SUMO2)" evidence="8">
    <location>
        <position position="136"/>
    </location>
</feature>
<accession>A0A7S1CKG1</accession>
<dbReference type="EMBL" id="HBFS01019530">
    <property type="protein sequence ID" value="CAD8919825.1"/>
    <property type="molecule type" value="Transcribed_RNA"/>
</dbReference>
<feature type="binding site" evidence="7">
    <location>
        <position position="151"/>
    </location>
    <ligand>
        <name>ATP</name>
        <dbReference type="ChEBI" id="CHEBI:30616"/>
    </ligand>
</feature>
<dbReference type="Gene3D" id="1.10.510.10">
    <property type="entry name" value="Transferase(Phosphotransferase) domain 1"/>
    <property type="match status" value="1"/>
</dbReference>
<proteinExistence type="predicted"/>
<dbReference type="InterPro" id="IPR000719">
    <property type="entry name" value="Prot_kinase_dom"/>
</dbReference>
<dbReference type="PROSITE" id="PS50011">
    <property type="entry name" value="PROTEIN_KINASE_DOM"/>
    <property type="match status" value="1"/>
</dbReference>
<organism evidence="11">
    <name type="scientific">Bicosoecida sp. CB-2014</name>
    <dbReference type="NCBI Taxonomy" id="1486930"/>
    <lineage>
        <taxon>Eukaryota</taxon>
        <taxon>Sar</taxon>
        <taxon>Stramenopiles</taxon>
        <taxon>Bigyra</taxon>
        <taxon>Opalozoa</taxon>
        <taxon>Bicosoecida</taxon>
    </lineage>
</organism>
<evidence type="ECO:0000256" key="3">
    <source>
        <dbReference type="ARBA" id="ARBA00022741"/>
    </source>
</evidence>
<sequence>MALTIDTGAVSAHNRMFGSLRLVRHLGTGGFGEVYAAEAGDGSTVALKVMDAASRHSALEVALATRIAHPYIVPATGVEIDGGRVGMAMPVAEGDLLDHVLASGRLREDAAAEHIAAAGLALTALHDAGIAHRDIKPENLLLAGETTLLTDLGAAWVSEPAVEAADGSAAKSSAGACHHCSARRSRGGHAARPGAWTGAEGRNGRLERAFAPAGSVTYAAPEVFARFGRAVRDVPVGPDDEGYDPYAADVWSLGVLVYVTTTGRAPWEEPSKWDARFAAHAAGRLPKPSTMSDSAYELFRVATDMNPAARPTVADFLTHPWVASAVFRAREAAHGDLSLPAGLAAAVLDDVETGSHGLTPMCAGCGARTGLLARAPTPDFEHDNEADVGFFGDLELEDLRDDVSDEAFGLPLGAAVAADAEAPSPAHEHDTSGAWSEADADDVGAMSVSVDSSHLSHVKGRLSPGGPRAAPSPAGVAGFVSSFDDAEASADAWMAGAAGTVV</sequence>
<name>A0A7S1CKG1_9STRA</name>
<dbReference type="PROSITE" id="PS00108">
    <property type="entry name" value="PROTEIN_KINASE_ST"/>
    <property type="match status" value="1"/>
</dbReference>
<dbReference type="PROSITE" id="PS00107">
    <property type="entry name" value="PROTEIN_KINASE_ATP"/>
    <property type="match status" value="1"/>
</dbReference>
<evidence type="ECO:0000256" key="2">
    <source>
        <dbReference type="ARBA" id="ARBA00022679"/>
    </source>
</evidence>
<evidence type="ECO:0000256" key="6">
    <source>
        <dbReference type="PIRSR" id="PIRSR630616-1"/>
    </source>
</evidence>
<dbReference type="InterPro" id="IPR017441">
    <property type="entry name" value="Protein_kinase_ATP_BS"/>
</dbReference>
<dbReference type="InterPro" id="IPR008271">
    <property type="entry name" value="Ser/Thr_kinase_AS"/>
</dbReference>